<dbReference type="PROSITE" id="PS50176">
    <property type="entry name" value="ARM_REPEAT"/>
    <property type="match status" value="2"/>
</dbReference>
<dbReference type="Gene3D" id="1.25.10.10">
    <property type="entry name" value="Leucine-rich Repeat Variant"/>
    <property type="match status" value="2"/>
</dbReference>
<dbReference type="InterPro" id="IPR000225">
    <property type="entry name" value="Armadillo"/>
</dbReference>
<dbReference type="eggNOG" id="ENOG502QRQI">
    <property type="taxonomic scope" value="Eukaryota"/>
</dbReference>
<feature type="region of interest" description="Disordered" evidence="3">
    <location>
        <begin position="1817"/>
        <end position="1847"/>
    </location>
</feature>
<feature type="region of interest" description="Disordered" evidence="3">
    <location>
        <begin position="1261"/>
        <end position="1284"/>
    </location>
</feature>
<feature type="transmembrane region" description="Helical" evidence="4">
    <location>
        <begin position="256"/>
        <end position="275"/>
    </location>
</feature>
<evidence type="ECO:0000313" key="6">
    <source>
        <dbReference type="Proteomes" id="UP000006591"/>
    </source>
</evidence>
<dbReference type="InterPro" id="IPR011989">
    <property type="entry name" value="ARM-like"/>
</dbReference>
<dbReference type="Proteomes" id="UP000006591">
    <property type="component" value="Chromosome 7"/>
</dbReference>
<dbReference type="PANTHER" id="PTHR33115:SF11">
    <property type="entry name" value="OS07G0654700 PROTEIN"/>
    <property type="match status" value="1"/>
</dbReference>
<protein>
    <recommendedName>
        <fullName evidence="7">BLE2 protein</fullName>
    </recommendedName>
</protein>
<dbReference type="InterPro" id="IPR016024">
    <property type="entry name" value="ARM-type_fold"/>
</dbReference>
<feature type="transmembrane region" description="Helical" evidence="4">
    <location>
        <begin position="345"/>
        <end position="369"/>
    </location>
</feature>
<evidence type="ECO:0000256" key="1">
    <source>
        <dbReference type="PROSITE-ProRule" id="PRU00259"/>
    </source>
</evidence>
<feature type="transmembrane region" description="Helical" evidence="4">
    <location>
        <begin position="1625"/>
        <end position="1649"/>
    </location>
</feature>
<feature type="compositionally biased region" description="Basic and acidic residues" evidence="3">
    <location>
        <begin position="541"/>
        <end position="561"/>
    </location>
</feature>
<feature type="transmembrane region" description="Helical" evidence="4">
    <location>
        <begin position="1538"/>
        <end position="1556"/>
    </location>
</feature>
<sequence length="2125" mass="238394">MAGGEHRLQIAAKSDGQGRAAAPEKWLNRFVRSVALVERTGNALGTLAFTWATVVLLGGYPTALRSQDDFWYATAIFFLEAARMFSGSNNRHDYQLFFRTRGAFRPLGWNGLIAIVCILDVWVLLALQKKIVMAAVVVYAMIILLALGQNISPEFQPLCNPFRRAISLWSPLAAILLLTPTVQHHSRELVWNTTGSRSIPKITAEINFIPSRFTVAKWTAYFILLIVVLMVTISRLRFPIVIKLVDSALCRKLLVWGRTIQNMCMLAALVMLVLTSDGSFRFVTILSLVSITLMVSSGNFQILAAAMRAEIASFALHRLIMPHNGYREHGEDPDSKTNLVPSLIIFYRMVMAQGILYIVACILDIFSFIPRRSLIRRAGLRGQLGVEYVNLYYAYAFEKCMGGAVFVPKKISLSNFAINSLNSDSPKNHFYGIQLMHSLLENEMTRVRILDKLITSRNTMDRIISMLSWTSPNNTTVRLYAAKVTAELAKDLQVITVPTALQLVSALLDTNSKLKKGNPLLQVDDEQEERQDPILNTANSQEERPDAIRNPDDDPKQRQEPLEGNDNLPETQTCSTHIHEQNCVLRRRWQQISEYWTVPKEHSLTYYDHLPALGMLIIDKLASCGQNNCVEIDRVADLIPKIIGFTSFRSDMTNSEAQQMVMVKSSLKVLQRLTSIGGEIGITLRYKILKHPSMLRNLAEILGDNNNNQELSKLVAGILRNLAIDGDTRQKIGHMQVLITRLMKAFLNSDRTSSTNVDCLLTKVAGQALAMLATDNVHNCLVMLKEPEFINKLKHMILIHDEKYIYVAATLLCRMCQHAQAKLTESDLNELSQTLREVLERIMNAEGAELEILIGLSSQICKVIPEEFSQELDNEQIKQRFIKRLVDVLNANMNPGAHCPGIRRVILEQSIYMMECNSHYTSYFNEFRMIEALWMVEEMPSGVENYRIFLGDAGFMEYSTPLFALVDRAKELMGRQCLQGDSRVLKRITDTMVATKLEALIGLSSQISNLPLAVYVDGAILFPNPCRRLLKMMFSRNNRFDYQLFFRTRGAFSFRSLGGNGLIAIVYFSAAKVAIVVRQVQDGAFILIIIMSAGCGSQLSSTECVVLWAIPAAIVREEIARMRLTQHDYFGVGEKTNLGQSLTIVYSMLRYSFIPQKSLVRRAGFIGQWGVESVNLYYAYAFDKYMEGGVFAPKRINLSNFVIDSINSDLSKNQLYGIRMMHTFLQRDPTRAQLLEKLTTSTQTKARLINMLDWTDGNHHTTVGKKQEKPMARPSPVEASGGPVMGDITGGGGELRVQIAANSGGQGGKVVGAAAPEKCLNRFVRMVALMERTGNALGTLAFNWAAIILLGGYPSVLRPDKDFLYATTIIFVEAARMFSRNNRLDYQLFFRTRGAFNPSAGWNELIVVACVSNALLCTALWGNIMASDDPFWYVMVILLLAIIQFLRSAASKLLTWNPMRRAISLLSPMVAILLLGPFLLGFYINSDQSKKKMAKWMVAYVVLLVLMLLLTISRLQFPSIIKLLNGTLGSKQEFWCQFTLKLCVIASIIMAVLIVPSTGGRSVVIILEALALVLVLFGNLQIPSATVRVALALLRLVPQNYYGDDKHIDKKNLGDKTNLAASLNIFYVMVLGQGILYIAACIFEVFSFIPRRSLIRHGGFGGQWGVASINLYYAYAFEKYMEGGVLAPKKISLITFAMDSLNSDSPKMQLYAVQMLHIFLQREPTKERLIVKLITSTKTMARLISMLGWTGRNDHATIRLYAAKVSAELAKSLRVVTIPGTLQLASTLLDTDGKPKRGHPLLDADDDRDPFVDTAERQENRQDATGDQGQRQGSIGDTDSLLETPTRSTQINDQRYIPSIWQKIIAYWSIPKEQPLTDDDLLPALGMSIIYSLAGCDQNNCVEIDKVTDLIPKIIGFTSFKSATLNSEAQQKVLLKSSLQVLQRLTSIEGEIGITLRYKISKHPFLLRNLAEILEDDNSNQELRKLVAGILRNLAIDTETRQEIGQMQVLERIMDAEGAELEILIGLSSQICKLIPEEFAQELEHGQIKRRFIKRLVNALNANMKPSAHCPGIRRVILEQSIYMMECNSRYANCFNEYRMMDALLMVEKTPSRAEKYMSGQCLID</sequence>
<keyword evidence="4" id="KW-0472">Membrane</keyword>
<feature type="repeat" description="ARM" evidence="1">
    <location>
        <begin position="1965"/>
        <end position="2004"/>
    </location>
</feature>
<reference evidence="5" key="1">
    <citation type="submission" date="2015-04" db="UniProtKB">
        <authorList>
            <consortium name="EnsemblPlants"/>
        </authorList>
    </citation>
    <scope>IDENTIFICATION</scope>
    <source>
        <strain evidence="5">SL10</strain>
    </source>
</reference>
<dbReference type="SUPFAM" id="SSF48371">
    <property type="entry name" value="ARM repeat"/>
    <property type="match status" value="2"/>
</dbReference>
<keyword evidence="2" id="KW-0175">Coiled coil</keyword>
<feature type="transmembrane region" description="Helical" evidence="4">
    <location>
        <begin position="1562"/>
        <end position="1580"/>
    </location>
</feature>
<proteinExistence type="predicted"/>
<feature type="coiled-coil region" evidence="2">
    <location>
        <begin position="821"/>
        <end position="848"/>
    </location>
</feature>
<feature type="transmembrane region" description="Helical" evidence="4">
    <location>
        <begin position="1496"/>
        <end position="1517"/>
    </location>
</feature>
<dbReference type="Gramene" id="ONIVA07G24340.1">
    <property type="protein sequence ID" value="ONIVA07G24340.1"/>
    <property type="gene ID" value="ONIVA07G24340"/>
</dbReference>
<feature type="transmembrane region" description="Helical" evidence="4">
    <location>
        <begin position="282"/>
        <end position="304"/>
    </location>
</feature>
<keyword evidence="4" id="KW-1133">Transmembrane helix</keyword>
<feature type="transmembrane region" description="Helical" evidence="4">
    <location>
        <begin position="218"/>
        <end position="236"/>
    </location>
</feature>
<reference evidence="5" key="2">
    <citation type="submission" date="2018-04" db="EMBL/GenBank/DDBJ databases">
        <title>OnivRS2 (Oryza nivara Reference Sequence Version 2).</title>
        <authorList>
            <person name="Zhang J."/>
            <person name="Kudrna D."/>
            <person name="Lee S."/>
            <person name="Talag J."/>
            <person name="Rajasekar S."/>
            <person name="Welchert J."/>
            <person name="Hsing Y.-I."/>
            <person name="Wing R.A."/>
        </authorList>
    </citation>
    <scope>NUCLEOTIDE SEQUENCE [LARGE SCALE GENOMIC DNA]</scope>
    <source>
        <strain evidence="5">SL10</strain>
    </source>
</reference>
<name>A0A0E0I503_ORYNI</name>
<feature type="transmembrane region" description="Helical" evidence="4">
    <location>
        <begin position="42"/>
        <end position="64"/>
    </location>
</feature>
<feature type="transmembrane region" description="Helical" evidence="4">
    <location>
        <begin position="1430"/>
        <end position="1450"/>
    </location>
</feature>
<feature type="repeat" description="ARM" evidence="1">
    <location>
        <begin position="693"/>
        <end position="732"/>
    </location>
</feature>
<dbReference type="PANTHER" id="PTHR33115">
    <property type="entry name" value="ARM REPEAT SUPERFAMILY PROTEIN"/>
    <property type="match status" value="1"/>
</dbReference>
<evidence type="ECO:0000256" key="3">
    <source>
        <dbReference type="SAM" id="MobiDB-lite"/>
    </source>
</evidence>
<keyword evidence="6" id="KW-1185">Reference proteome</keyword>
<feature type="transmembrane region" description="Helical" evidence="4">
    <location>
        <begin position="1057"/>
        <end position="1077"/>
    </location>
</feature>
<feature type="transmembrane region" description="Helical" evidence="4">
    <location>
        <begin position="131"/>
        <end position="148"/>
    </location>
</feature>
<evidence type="ECO:0008006" key="7">
    <source>
        <dbReference type="Google" id="ProtNLM"/>
    </source>
</evidence>
<evidence type="ECO:0000313" key="5">
    <source>
        <dbReference type="EnsemblPlants" id="ONIVA07G24340.1"/>
    </source>
</evidence>
<feature type="transmembrane region" description="Helical" evidence="4">
    <location>
        <begin position="1462"/>
        <end position="1484"/>
    </location>
</feature>
<feature type="compositionally biased region" description="Polar residues" evidence="3">
    <location>
        <begin position="1825"/>
        <end position="1847"/>
    </location>
</feature>
<feature type="transmembrane region" description="Helical" evidence="4">
    <location>
        <begin position="70"/>
        <end position="86"/>
    </location>
</feature>
<dbReference type="STRING" id="4536.A0A0E0I503"/>
<accession>A0A0E0I503</accession>
<feature type="transmembrane region" description="Helical" evidence="4">
    <location>
        <begin position="1335"/>
        <end position="1357"/>
    </location>
</feature>
<feature type="transmembrane region" description="Helical" evidence="4">
    <location>
        <begin position="1400"/>
        <end position="1424"/>
    </location>
</feature>
<evidence type="ECO:0000256" key="2">
    <source>
        <dbReference type="SAM" id="Coils"/>
    </source>
</evidence>
<keyword evidence="4" id="KW-0812">Transmembrane</keyword>
<feature type="region of interest" description="Disordered" evidence="3">
    <location>
        <begin position="535"/>
        <end position="572"/>
    </location>
</feature>
<organism evidence="5">
    <name type="scientific">Oryza nivara</name>
    <name type="common">Indian wild rice</name>
    <name type="synonym">Oryza sativa f. spontanea</name>
    <dbReference type="NCBI Taxonomy" id="4536"/>
    <lineage>
        <taxon>Eukaryota</taxon>
        <taxon>Viridiplantae</taxon>
        <taxon>Streptophyta</taxon>
        <taxon>Embryophyta</taxon>
        <taxon>Tracheophyta</taxon>
        <taxon>Spermatophyta</taxon>
        <taxon>Magnoliopsida</taxon>
        <taxon>Liliopsida</taxon>
        <taxon>Poales</taxon>
        <taxon>Poaceae</taxon>
        <taxon>BOP clade</taxon>
        <taxon>Oryzoideae</taxon>
        <taxon>Oryzeae</taxon>
        <taxon>Oryzinae</taxon>
        <taxon>Oryza</taxon>
    </lineage>
</organism>
<evidence type="ECO:0000256" key="4">
    <source>
        <dbReference type="SAM" id="Phobius"/>
    </source>
</evidence>
<dbReference type="HOGENOM" id="CLU_233844_0_0_1"/>
<feature type="transmembrane region" description="Helical" evidence="4">
    <location>
        <begin position="107"/>
        <end position="125"/>
    </location>
</feature>
<dbReference type="EnsemblPlants" id="ONIVA07G24340.1">
    <property type="protein sequence ID" value="ONIVA07G24340.1"/>
    <property type="gene ID" value="ONIVA07G24340"/>
</dbReference>